<gene>
    <name evidence="1" type="ORF">NDU88_001259</name>
</gene>
<dbReference type="Proteomes" id="UP001066276">
    <property type="component" value="Chromosome 8"/>
</dbReference>
<organism evidence="1 2">
    <name type="scientific">Pleurodeles waltl</name>
    <name type="common">Iberian ribbed newt</name>
    <dbReference type="NCBI Taxonomy" id="8319"/>
    <lineage>
        <taxon>Eukaryota</taxon>
        <taxon>Metazoa</taxon>
        <taxon>Chordata</taxon>
        <taxon>Craniata</taxon>
        <taxon>Vertebrata</taxon>
        <taxon>Euteleostomi</taxon>
        <taxon>Amphibia</taxon>
        <taxon>Batrachia</taxon>
        <taxon>Caudata</taxon>
        <taxon>Salamandroidea</taxon>
        <taxon>Salamandridae</taxon>
        <taxon>Pleurodelinae</taxon>
        <taxon>Pleurodeles</taxon>
    </lineage>
</organism>
<comment type="caution">
    <text evidence="1">The sequence shown here is derived from an EMBL/GenBank/DDBJ whole genome shotgun (WGS) entry which is preliminary data.</text>
</comment>
<evidence type="ECO:0000313" key="2">
    <source>
        <dbReference type="Proteomes" id="UP001066276"/>
    </source>
</evidence>
<dbReference type="EMBL" id="JANPWB010000012">
    <property type="protein sequence ID" value="KAJ1112999.1"/>
    <property type="molecule type" value="Genomic_DNA"/>
</dbReference>
<accession>A0AAV7NE84</accession>
<name>A0AAV7NE84_PLEWA</name>
<protein>
    <submittedName>
        <fullName evidence="1">Uncharacterized protein</fullName>
    </submittedName>
</protein>
<keyword evidence="2" id="KW-1185">Reference proteome</keyword>
<evidence type="ECO:0000313" key="1">
    <source>
        <dbReference type="EMBL" id="KAJ1112999.1"/>
    </source>
</evidence>
<proteinExistence type="predicted"/>
<sequence>MRGPPEQSNSRCLVVCRSSPAFCAPGVLGARYRQESLRGRVAFTERSPTGCEIPWCAGPRGESSARRACAVLAAGPDSLRGRVAFKKAVPRRQCTQCLLRSPGYGLGSPSG</sequence>
<dbReference type="AlphaFoldDB" id="A0AAV7NE84"/>
<reference evidence="1" key="1">
    <citation type="journal article" date="2022" name="bioRxiv">
        <title>Sequencing and chromosome-scale assembly of the giantPleurodeles waltlgenome.</title>
        <authorList>
            <person name="Brown T."/>
            <person name="Elewa A."/>
            <person name="Iarovenko S."/>
            <person name="Subramanian E."/>
            <person name="Araus A.J."/>
            <person name="Petzold A."/>
            <person name="Susuki M."/>
            <person name="Suzuki K.-i.T."/>
            <person name="Hayashi T."/>
            <person name="Toyoda A."/>
            <person name="Oliveira C."/>
            <person name="Osipova E."/>
            <person name="Leigh N.D."/>
            <person name="Simon A."/>
            <person name="Yun M.H."/>
        </authorList>
    </citation>
    <scope>NUCLEOTIDE SEQUENCE</scope>
    <source>
        <strain evidence="1">20211129_DDA</strain>
        <tissue evidence="1">Liver</tissue>
    </source>
</reference>